<feature type="region of interest" description="Disordered" evidence="1">
    <location>
        <begin position="177"/>
        <end position="217"/>
    </location>
</feature>
<dbReference type="EMBL" id="JAHWXI010000001">
    <property type="protein sequence ID" value="MDN4463227.1"/>
    <property type="molecule type" value="Genomic_DNA"/>
</dbReference>
<feature type="compositionally biased region" description="Low complexity" evidence="1">
    <location>
        <begin position="65"/>
        <end position="78"/>
    </location>
</feature>
<organism evidence="4 5">
    <name type="scientific">Microbacterium aurantiacum</name>
    <dbReference type="NCBI Taxonomy" id="162393"/>
    <lineage>
        <taxon>Bacteria</taxon>
        <taxon>Bacillati</taxon>
        <taxon>Actinomycetota</taxon>
        <taxon>Actinomycetes</taxon>
        <taxon>Micrococcales</taxon>
        <taxon>Microbacteriaceae</taxon>
        <taxon>Microbacterium</taxon>
    </lineage>
</organism>
<proteinExistence type="predicted"/>
<feature type="compositionally biased region" description="Low complexity" evidence="1">
    <location>
        <begin position="37"/>
        <end position="57"/>
    </location>
</feature>
<evidence type="ECO:0000256" key="1">
    <source>
        <dbReference type="SAM" id="MobiDB-lite"/>
    </source>
</evidence>
<accession>A0ABT8FQ55</accession>
<evidence type="ECO:0000256" key="2">
    <source>
        <dbReference type="SAM" id="Phobius"/>
    </source>
</evidence>
<keyword evidence="2" id="KW-1133">Transmembrane helix</keyword>
<reference evidence="4" key="1">
    <citation type="submission" date="2021-06" db="EMBL/GenBank/DDBJ databases">
        <title>Genome-based taxonomic framework of Microbacterium strains isolated from marine environment, the description of four new species and reclassification of four preexisting species.</title>
        <authorList>
            <person name="Lee S.D."/>
            <person name="Kim S.-M."/>
            <person name="Byeon Y.-S."/>
            <person name="Yang H.L."/>
            <person name="Kim I.S."/>
        </authorList>
    </citation>
    <scope>NUCLEOTIDE SEQUENCE</scope>
    <source>
        <strain evidence="4">KACC 20510</strain>
    </source>
</reference>
<dbReference type="InterPro" id="IPR018929">
    <property type="entry name" value="DUF2510"/>
</dbReference>
<dbReference type="Proteomes" id="UP001172731">
    <property type="component" value="Unassembled WGS sequence"/>
</dbReference>
<feature type="domain" description="DUF2510" evidence="3">
    <location>
        <begin position="8"/>
        <end position="39"/>
    </location>
</feature>
<evidence type="ECO:0000313" key="4">
    <source>
        <dbReference type="EMBL" id="MDN4463227.1"/>
    </source>
</evidence>
<keyword evidence="5" id="KW-1185">Reference proteome</keyword>
<comment type="caution">
    <text evidence="4">The sequence shown here is derived from an EMBL/GenBank/DDBJ whole genome shotgun (WGS) entry which is preliminary data.</text>
</comment>
<name>A0ABT8FQ55_9MICO</name>
<protein>
    <submittedName>
        <fullName evidence="4">DUF2510 domain-containing protein</fullName>
    </submittedName>
</protein>
<keyword evidence="2" id="KW-0472">Membrane</keyword>
<feature type="region of interest" description="Disordered" evidence="1">
    <location>
        <begin position="37"/>
        <end position="78"/>
    </location>
</feature>
<feature type="compositionally biased region" description="Acidic residues" evidence="1">
    <location>
        <begin position="187"/>
        <end position="210"/>
    </location>
</feature>
<keyword evidence="2" id="KW-0812">Transmembrane</keyword>
<dbReference type="RefSeq" id="WP_301132233.1">
    <property type="nucleotide sequence ID" value="NZ_BAAAUQ010000002.1"/>
</dbReference>
<gene>
    <name evidence="4" type="ORF">KZC48_02250</name>
</gene>
<evidence type="ECO:0000313" key="5">
    <source>
        <dbReference type="Proteomes" id="UP001172731"/>
    </source>
</evidence>
<sequence>MTDSNVPAGWYPAPHANGAQRYWDGARWLDWTPEQAAAAQRDLTAASPGPAAASTPGEQSHADDAAGGPAPTGDAAPPVEVAGVAGQPIIVRPPRGLALSALIVGIIAVLAALVPVLGTILAIAAIVLGIIALVRQQPRGLSITGLALGAVALLVSVIMLVVFAAIGAASTATGERAVPAITSSPEATEEQSEPSPEPEPEPEAEVEPEPVDPLPTTPDLATFGTVDERSFALIAKEPDSHIGTNLIVFGSVSQLDSATGPCMMLLSAAEAEKENSFDYGQNTLATSGDGEVSCPVFDPLVEGDHVKMWVTVLGSFSYDTQIGGNTTVPAFEVWQAELLAPQEY</sequence>
<evidence type="ECO:0000259" key="3">
    <source>
        <dbReference type="Pfam" id="PF10708"/>
    </source>
</evidence>
<feature type="transmembrane region" description="Helical" evidence="2">
    <location>
        <begin position="101"/>
        <end position="134"/>
    </location>
</feature>
<feature type="transmembrane region" description="Helical" evidence="2">
    <location>
        <begin position="146"/>
        <end position="169"/>
    </location>
</feature>
<dbReference type="Pfam" id="PF10708">
    <property type="entry name" value="DUF2510"/>
    <property type="match status" value="1"/>
</dbReference>